<dbReference type="Proteomes" id="UP000054350">
    <property type="component" value="Unassembled WGS sequence"/>
</dbReference>
<organism evidence="2 3">
    <name type="scientific">Allomyces macrogynus (strain ATCC 38327)</name>
    <name type="common">Allomyces javanicus var. macrogynus</name>
    <dbReference type="NCBI Taxonomy" id="578462"/>
    <lineage>
        <taxon>Eukaryota</taxon>
        <taxon>Fungi</taxon>
        <taxon>Fungi incertae sedis</taxon>
        <taxon>Blastocladiomycota</taxon>
        <taxon>Blastocladiomycetes</taxon>
        <taxon>Blastocladiales</taxon>
        <taxon>Blastocladiaceae</taxon>
        <taxon>Allomyces</taxon>
    </lineage>
</organism>
<evidence type="ECO:0000256" key="1">
    <source>
        <dbReference type="SAM" id="MobiDB-lite"/>
    </source>
</evidence>
<protein>
    <submittedName>
        <fullName evidence="2">Uncharacterized protein</fullName>
    </submittedName>
</protein>
<proteinExistence type="predicted"/>
<feature type="region of interest" description="Disordered" evidence="1">
    <location>
        <begin position="1"/>
        <end position="33"/>
    </location>
</feature>
<reference evidence="2 3" key="1">
    <citation type="submission" date="2009-11" db="EMBL/GenBank/DDBJ databases">
        <title>Annotation of Allomyces macrogynus ATCC 38327.</title>
        <authorList>
            <consortium name="The Broad Institute Genome Sequencing Platform"/>
            <person name="Russ C."/>
            <person name="Cuomo C."/>
            <person name="Burger G."/>
            <person name="Gray M.W."/>
            <person name="Holland P.W.H."/>
            <person name="King N."/>
            <person name="Lang F.B.F."/>
            <person name="Roger A.J."/>
            <person name="Ruiz-Trillo I."/>
            <person name="Young S.K."/>
            <person name="Zeng Q."/>
            <person name="Gargeya S."/>
            <person name="Fitzgerald M."/>
            <person name="Haas B."/>
            <person name="Abouelleil A."/>
            <person name="Alvarado L."/>
            <person name="Arachchi H.M."/>
            <person name="Berlin A."/>
            <person name="Chapman S.B."/>
            <person name="Gearin G."/>
            <person name="Goldberg J."/>
            <person name="Griggs A."/>
            <person name="Gujja S."/>
            <person name="Hansen M."/>
            <person name="Heiman D."/>
            <person name="Howarth C."/>
            <person name="Larimer J."/>
            <person name="Lui A."/>
            <person name="MacDonald P.J.P."/>
            <person name="McCowen C."/>
            <person name="Montmayeur A."/>
            <person name="Murphy C."/>
            <person name="Neiman D."/>
            <person name="Pearson M."/>
            <person name="Priest M."/>
            <person name="Roberts A."/>
            <person name="Saif S."/>
            <person name="Shea T."/>
            <person name="Sisk P."/>
            <person name="Stolte C."/>
            <person name="Sykes S."/>
            <person name="Wortman J."/>
            <person name="Nusbaum C."/>
            <person name="Birren B."/>
        </authorList>
    </citation>
    <scope>NUCLEOTIDE SEQUENCE [LARGE SCALE GENOMIC DNA]</scope>
    <source>
        <strain evidence="2 3">ATCC 38327</strain>
    </source>
</reference>
<accession>A0A0L0T0E8</accession>
<evidence type="ECO:0000313" key="2">
    <source>
        <dbReference type="EMBL" id="KNE68227.1"/>
    </source>
</evidence>
<dbReference type="OrthoDB" id="5580914at2759"/>
<name>A0A0L0T0E8_ALLM3</name>
<keyword evidence="3" id="KW-1185">Reference proteome</keyword>
<dbReference type="EMBL" id="GG745356">
    <property type="protein sequence ID" value="KNE68227.1"/>
    <property type="molecule type" value="Genomic_DNA"/>
</dbReference>
<evidence type="ECO:0000313" key="3">
    <source>
        <dbReference type="Proteomes" id="UP000054350"/>
    </source>
</evidence>
<gene>
    <name evidence="2" type="ORF">AMAG_12903</name>
</gene>
<dbReference type="VEuPathDB" id="FungiDB:AMAG_12903"/>
<reference evidence="3" key="2">
    <citation type="submission" date="2009-11" db="EMBL/GenBank/DDBJ databases">
        <title>The Genome Sequence of Allomyces macrogynus strain ATCC 38327.</title>
        <authorList>
            <consortium name="The Broad Institute Genome Sequencing Platform"/>
            <person name="Russ C."/>
            <person name="Cuomo C."/>
            <person name="Shea T."/>
            <person name="Young S.K."/>
            <person name="Zeng Q."/>
            <person name="Koehrsen M."/>
            <person name="Haas B."/>
            <person name="Borodovsky M."/>
            <person name="Guigo R."/>
            <person name="Alvarado L."/>
            <person name="Berlin A."/>
            <person name="Borenstein D."/>
            <person name="Chen Z."/>
            <person name="Engels R."/>
            <person name="Freedman E."/>
            <person name="Gellesch M."/>
            <person name="Goldberg J."/>
            <person name="Griggs A."/>
            <person name="Gujja S."/>
            <person name="Heiman D."/>
            <person name="Hepburn T."/>
            <person name="Howarth C."/>
            <person name="Jen D."/>
            <person name="Larson L."/>
            <person name="Lewis B."/>
            <person name="Mehta T."/>
            <person name="Park D."/>
            <person name="Pearson M."/>
            <person name="Roberts A."/>
            <person name="Saif S."/>
            <person name="Shenoy N."/>
            <person name="Sisk P."/>
            <person name="Stolte C."/>
            <person name="Sykes S."/>
            <person name="Walk T."/>
            <person name="White J."/>
            <person name="Yandava C."/>
            <person name="Burger G."/>
            <person name="Gray M.W."/>
            <person name="Holland P.W.H."/>
            <person name="King N."/>
            <person name="Lang F.B.F."/>
            <person name="Roger A.J."/>
            <person name="Ruiz-Trillo I."/>
            <person name="Lander E."/>
            <person name="Nusbaum C."/>
        </authorList>
    </citation>
    <scope>NUCLEOTIDE SEQUENCE [LARGE SCALE GENOMIC DNA]</scope>
    <source>
        <strain evidence="3">ATCC 38327</strain>
    </source>
</reference>
<sequence length="256" mass="27697">MSSSARTPGVRSASTPPALPARNSRQSLDHDADIEIDLEAGTGSAAPPPVSRRLPVPLPARSRTWSLTSAPADIPLDASLRMATSRGPATAAHGAPPTTASGNGVRTRWLYTKMPASDTLRVVAWRLGKTFLTCYAALDEPVVSFALEELVWRKDGVYGIEFGVAPAWRHRSMGGDSDEEVVPWGAQVVASAPPVGFEDVDPVVWASVSGGRPVSPFADPEYVEGFRLYCEDAREIAQWWEYVAFCFFPLYARSHV</sequence>
<dbReference type="AlphaFoldDB" id="A0A0L0T0E8"/>